<dbReference type="RefSeq" id="WP_174404242.1">
    <property type="nucleotide sequence ID" value="NZ_BLVO01000012.1"/>
</dbReference>
<dbReference type="SUPFAM" id="SSF52402">
    <property type="entry name" value="Adenine nucleotide alpha hydrolases-like"/>
    <property type="match status" value="1"/>
</dbReference>
<evidence type="ECO:0000313" key="11">
    <source>
        <dbReference type="EMBL" id="GFM32541.1"/>
    </source>
</evidence>
<evidence type="ECO:0000313" key="12">
    <source>
        <dbReference type="Proteomes" id="UP000503840"/>
    </source>
</evidence>
<dbReference type="GO" id="GO:0005524">
    <property type="term" value="F:ATP binding"/>
    <property type="evidence" value="ECO:0007669"/>
    <property type="project" value="UniProtKB-KW"/>
</dbReference>
<protein>
    <recommendedName>
        <fullName evidence="3">asparagine synthase (glutamine-hydrolyzing)</fullName>
        <ecNumber evidence="3">6.3.5.4</ecNumber>
    </recommendedName>
</protein>
<dbReference type="Pfam" id="PF13522">
    <property type="entry name" value="GATase_6"/>
    <property type="match status" value="1"/>
</dbReference>
<dbReference type="GO" id="GO:0006529">
    <property type="term" value="P:asparagine biosynthetic process"/>
    <property type="evidence" value="ECO:0007669"/>
    <property type="project" value="UniProtKB-KW"/>
</dbReference>
<dbReference type="InterPro" id="IPR029055">
    <property type="entry name" value="Ntn_hydrolases_N"/>
</dbReference>
<keyword evidence="6 8" id="KW-0315">Glutamine amidotransferase</keyword>
<evidence type="ECO:0000256" key="2">
    <source>
        <dbReference type="ARBA" id="ARBA00005752"/>
    </source>
</evidence>
<dbReference type="Gene3D" id="3.40.50.620">
    <property type="entry name" value="HUPs"/>
    <property type="match status" value="1"/>
</dbReference>
<comment type="pathway">
    <text evidence="1">Amino-acid biosynthesis; L-asparagine biosynthesis; L-asparagine from L-aspartate (L-Gln route): step 1/1.</text>
</comment>
<keyword evidence="5 9" id="KW-0067">ATP-binding</keyword>
<feature type="binding site" evidence="9">
    <location>
        <position position="296"/>
    </location>
    <ligand>
        <name>ATP</name>
        <dbReference type="ChEBI" id="CHEBI:30616"/>
    </ligand>
</feature>
<evidence type="ECO:0000256" key="8">
    <source>
        <dbReference type="PIRSR" id="PIRSR001589-1"/>
    </source>
</evidence>
<dbReference type="PANTHER" id="PTHR43284">
    <property type="entry name" value="ASPARAGINE SYNTHETASE (GLUTAMINE-HYDROLYZING)"/>
    <property type="match status" value="1"/>
</dbReference>
<dbReference type="InterPro" id="IPR017932">
    <property type="entry name" value="GATase_2_dom"/>
</dbReference>
<dbReference type="Gene3D" id="3.60.20.10">
    <property type="entry name" value="Glutamine Phosphoribosylpyrophosphate, subunit 1, domain 1"/>
    <property type="match status" value="1"/>
</dbReference>
<dbReference type="InterPro" id="IPR001962">
    <property type="entry name" value="Asn_synthase"/>
</dbReference>
<dbReference type="PIRSF" id="PIRSF001589">
    <property type="entry name" value="Asn_synthetase_glu-h"/>
    <property type="match status" value="1"/>
</dbReference>
<feature type="domain" description="Glutamine amidotransferase type-2" evidence="10">
    <location>
        <begin position="2"/>
        <end position="201"/>
    </location>
</feature>
<comment type="similarity">
    <text evidence="2">Belongs to the asparagine synthetase family.</text>
</comment>
<dbReference type="PANTHER" id="PTHR43284:SF1">
    <property type="entry name" value="ASPARAGINE SYNTHETASE"/>
    <property type="match status" value="1"/>
</dbReference>
<dbReference type="EC" id="6.3.5.4" evidence="3"/>
<keyword evidence="8" id="KW-0061">Asparagine biosynthesis</keyword>
<proteinExistence type="inferred from homology"/>
<name>A0A7J0BH70_9BACT</name>
<dbReference type="CDD" id="cd01991">
    <property type="entry name" value="Asn_synthase_B_C"/>
    <property type="match status" value="1"/>
</dbReference>
<organism evidence="11 12">
    <name type="scientific">Desulfovibrio subterraneus</name>
    <dbReference type="NCBI Taxonomy" id="2718620"/>
    <lineage>
        <taxon>Bacteria</taxon>
        <taxon>Pseudomonadati</taxon>
        <taxon>Thermodesulfobacteriota</taxon>
        <taxon>Desulfovibrionia</taxon>
        <taxon>Desulfovibrionales</taxon>
        <taxon>Desulfovibrionaceae</taxon>
        <taxon>Desulfovibrio</taxon>
    </lineage>
</organism>
<sequence length="614" mass="69131">MCGIAGYWGDRRIADDRAAAALACLRHRGPDGCGEFRHERGGRHVLLLHTRLSIIDLDERSAQPMRYGNHVLAFNGELYNYLELRRNMQAEGVVFGTDSDTEVLLRSLARCGVDSADVLPVLDGMEGMWAFAMYDMQHGTLALCRDRFGEKPLFLYRCDHGVYFASEVKALFALLGRRLPVNRTKILRYLVNGYKSIYKSTDTFFEGVEELPNACWLRLDEACSPVRYWTPRIEPDEAMTYEEAVSGARAHLLKAVELRLRSDVPLAFCMSGGVDSNALISIARREFGYRVHGFTVVNSDGRYNEWESVARSVRELGLEHTPVPVGGHDFLGRLTRMVGEHDAPVCTISYFAHHLLMEQLAAAGFKVSISGTGADELFSGYYDHYLMYLAAVHGTPQYGQALDDWSTHVLPVVMNPLYRNPRLFVDSPAMRDHVFADACEAESRMAVPFHEAFAEENFHGELLRNRMMNELFREVVPAILREDDHNAMAFSVENRSPFLDRALLEFCLRIPTRHLMRNGYNKAVLRDAVRGIAPDCVLDARRKVGFNGSLAEFLDLGDESVRRSLLADSPVFSLVDRKAFGDMLGSGRLSGNDSKFLFGVLSTKFFLEEFGTDV</sequence>
<evidence type="ECO:0000256" key="9">
    <source>
        <dbReference type="PIRSR" id="PIRSR001589-2"/>
    </source>
</evidence>
<feature type="binding site" evidence="9">
    <location>
        <begin position="370"/>
        <end position="371"/>
    </location>
    <ligand>
        <name>ATP</name>
        <dbReference type="ChEBI" id="CHEBI:30616"/>
    </ligand>
</feature>
<dbReference type="NCBIfam" id="TIGR01536">
    <property type="entry name" value="asn_synth_AEB"/>
    <property type="match status" value="1"/>
</dbReference>
<keyword evidence="8" id="KW-0028">Amino-acid biosynthesis</keyword>
<evidence type="ECO:0000256" key="4">
    <source>
        <dbReference type="ARBA" id="ARBA00022741"/>
    </source>
</evidence>
<keyword evidence="12" id="KW-1185">Reference proteome</keyword>
<evidence type="ECO:0000256" key="1">
    <source>
        <dbReference type="ARBA" id="ARBA00005187"/>
    </source>
</evidence>
<evidence type="ECO:0000256" key="6">
    <source>
        <dbReference type="ARBA" id="ARBA00022962"/>
    </source>
</evidence>
<feature type="binding site" evidence="9">
    <location>
        <position position="100"/>
    </location>
    <ligand>
        <name>L-glutamine</name>
        <dbReference type="ChEBI" id="CHEBI:58359"/>
    </ligand>
</feature>
<dbReference type="AlphaFoldDB" id="A0A7J0BH70"/>
<evidence type="ECO:0000256" key="7">
    <source>
        <dbReference type="ARBA" id="ARBA00048741"/>
    </source>
</evidence>
<dbReference type="CDD" id="cd00712">
    <property type="entry name" value="AsnB"/>
    <property type="match status" value="1"/>
</dbReference>
<dbReference type="SUPFAM" id="SSF56235">
    <property type="entry name" value="N-terminal nucleophile aminohydrolases (Ntn hydrolases)"/>
    <property type="match status" value="1"/>
</dbReference>
<dbReference type="EMBL" id="BLVO01000012">
    <property type="protein sequence ID" value="GFM32541.1"/>
    <property type="molecule type" value="Genomic_DNA"/>
</dbReference>
<evidence type="ECO:0000256" key="3">
    <source>
        <dbReference type="ARBA" id="ARBA00012737"/>
    </source>
</evidence>
<dbReference type="GO" id="GO:0004066">
    <property type="term" value="F:asparagine synthase (glutamine-hydrolyzing) activity"/>
    <property type="evidence" value="ECO:0007669"/>
    <property type="project" value="UniProtKB-EC"/>
</dbReference>
<dbReference type="Pfam" id="PF00733">
    <property type="entry name" value="Asn_synthase"/>
    <property type="match status" value="1"/>
</dbReference>
<evidence type="ECO:0000259" key="10">
    <source>
        <dbReference type="PROSITE" id="PS51278"/>
    </source>
</evidence>
<accession>A0A7J0BH70</accession>
<gene>
    <name evidence="11" type="ORF">DSM101010T_09060</name>
</gene>
<keyword evidence="4 9" id="KW-0547">Nucleotide-binding</keyword>
<comment type="caution">
    <text evidence="11">The sequence shown here is derived from an EMBL/GenBank/DDBJ whole genome shotgun (WGS) entry which is preliminary data.</text>
</comment>
<dbReference type="Proteomes" id="UP000503840">
    <property type="component" value="Unassembled WGS sequence"/>
</dbReference>
<comment type="catalytic activity">
    <reaction evidence="7">
        <text>L-aspartate + L-glutamine + ATP + H2O = L-asparagine + L-glutamate + AMP + diphosphate + H(+)</text>
        <dbReference type="Rhea" id="RHEA:12228"/>
        <dbReference type="ChEBI" id="CHEBI:15377"/>
        <dbReference type="ChEBI" id="CHEBI:15378"/>
        <dbReference type="ChEBI" id="CHEBI:29985"/>
        <dbReference type="ChEBI" id="CHEBI:29991"/>
        <dbReference type="ChEBI" id="CHEBI:30616"/>
        <dbReference type="ChEBI" id="CHEBI:33019"/>
        <dbReference type="ChEBI" id="CHEBI:58048"/>
        <dbReference type="ChEBI" id="CHEBI:58359"/>
        <dbReference type="ChEBI" id="CHEBI:456215"/>
        <dbReference type="EC" id="6.3.5.4"/>
    </reaction>
</comment>
<feature type="active site" description="For GATase activity" evidence="8">
    <location>
        <position position="2"/>
    </location>
</feature>
<dbReference type="InterPro" id="IPR051786">
    <property type="entry name" value="ASN_synthetase/amidase"/>
</dbReference>
<dbReference type="InterPro" id="IPR014729">
    <property type="entry name" value="Rossmann-like_a/b/a_fold"/>
</dbReference>
<reference evidence="11 12" key="1">
    <citation type="submission" date="2020-05" db="EMBL/GenBank/DDBJ databases">
        <title>Draft genome sequence of Desulfovibrio sp. strain HN2T.</title>
        <authorList>
            <person name="Ueno A."/>
            <person name="Tamazawa S."/>
            <person name="Tamamura S."/>
            <person name="Murakami T."/>
            <person name="Kiyama T."/>
            <person name="Inomata H."/>
            <person name="Amano Y."/>
            <person name="Miyakawa K."/>
            <person name="Tamaki H."/>
            <person name="Naganuma T."/>
            <person name="Kaneko K."/>
        </authorList>
    </citation>
    <scope>NUCLEOTIDE SEQUENCE [LARGE SCALE GENOMIC DNA]</scope>
    <source>
        <strain evidence="11 12">HN2</strain>
    </source>
</reference>
<evidence type="ECO:0000256" key="5">
    <source>
        <dbReference type="ARBA" id="ARBA00022840"/>
    </source>
</evidence>
<dbReference type="InterPro" id="IPR033738">
    <property type="entry name" value="AsnB_N"/>
</dbReference>
<dbReference type="PROSITE" id="PS51278">
    <property type="entry name" value="GATASE_TYPE_2"/>
    <property type="match status" value="1"/>
</dbReference>
<dbReference type="InterPro" id="IPR006426">
    <property type="entry name" value="Asn_synth_AEB"/>
</dbReference>